<dbReference type="AlphaFoldDB" id="A0A7R9BGI3"/>
<evidence type="ECO:0000313" key="3">
    <source>
        <dbReference type="Proteomes" id="UP000678499"/>
    </source>
</evidence>
<feature type="compositionally biased region" description="Acidic residues" evidence="1">
    <location>
        <begin position="13"/>
        <end position="23"/>
    </location>
</feature>
<reference evidence="2" key="1">
    <citation type="submission" date="2020-11" db="EMBL/GenBank/DDBJ databases">
        <authorList>
            <person name="Tran Van P."/>
        </authorList>
    </citation>
    <scope>NUCLEOTIDE SEQUENCE</scope>
</reference>
<dbReference type="Proteomes" id="UP000678499">
    <property type="component" value="Unassembled WGS sequence"/>
</dbReference>
<gene>
    <name evidence="2" type="ORF">NMOB1V02_LOCUS1697</name>
</gene>
<name>A0A7R9BGI3_9CRUS</name>
<accession>A0A7R9BGI3</accession>
<protein>
    <submittedName>
        <fullName evidence="2">Uncharacterized protein</fullName>
    </submittedName>
</protein>
<organism evidence="2">
    <name type="scientific">Notodromas monacha</name>
    <dbReference type="NCBI Taxonomy" id="399045"/>
    <lineage>
        <taxon>Eukaryota</taxon>
        <taxon>Metazoa</taxon>
        <taxon>Ecdysozoa</taxon>
        <taxon>Arthropoda</taxon>
        <taxon>Crustacea</taxon>
        <taxon>Oligostraca</taxon>
        <taxon>Ostracoda</taxon>
        <taxon>Podocopa</taxon>
        <taxon>Podocopida</taxon>
        <taxon>Cypridocopina</taxon>
        <taxon>Cypridoidea</taxon>
        <taxon>Cyprididae</taxon>
        <taxon>Notodromas</taxon>
    </lineage>
</organism>
<dbReference type="EMBL" id="OA882214">
    <property type="protein sequence ID" value="CAD7273828.1"/>
    <property type="molecule type" value="Genomic_DNA"/>
</dbReference>
<feature type="compositionally biased region" description="Basic and acidic residues" evidence="1">
    <location>
        <begin position="90"/>
        <end position="102"/>
    </location>
</feature>
<sequence>MFSFRFRLPNNAENEEDYDEELVDPLKLENRHSDSSDYSDDEPVTKKPVANRVQVDQSSSESEPEDEDHSAGKARKAVKVPKISTSVSNSEKRRSGDSKRISTVESNVSAKKNAKKSLKSPVGTSKKRENIPAINHSPHDPELQGKRKWTNGVKAERSNGDTPAKLMSPKKKTKKSVLTGADEWEGSAW</sequence>
<evidence type="ECO:0000313" key="2">
    <source>
        <dbReference type="EMBL" id="CAD7273828.1"/>
    </source>
</evidence>
<feature type="region of interest" description="Disordered" evidence="1">
    <location>
        <begin position="1"/>
        <end position="189"/>
    </location>
</feature>
<keyword evidence="3" id="KW-1185">Reference proteome</keyword>
<feature type="compositionally biased region" description="Basic and acidic residues" evidence="1">
    <location>
        <begin position="24"/>
        <end position="35"/>
    </location>
</feature>
<proteinExistence type="predicted"/>
<dbReference type="EMBL" id="CAJPEX010000177">
    <property type="protein sequence ID" value="CAG0913980.1"/>
    <property type="molecule type" value="Genomic_DNA"/>
</dbReference>
<evidence type="ECO:0000256" key="1">
    <source>
        <dbReference type="SAM" id="MobiDB-lite"/>
    </source>
</evidence>